<reference evidence="1" key="1">
    <citation type="journal article" date="2014" name="Int. J. Syst. Evol. Microbiol.">
        <title>Complete genome sequence of Corynebacterium casei LMG S-19264T (=DSM 44701T), isolated from a smear-ripened cheese.</title>
        <authorList>
            <consortium name="US DOE Joint Genome Institute (JGI-PGF)"/>
            <person name="Walter F."/>
            <person name="Albersmeier A."/>
            <person name="Kalinowski J."/>
            <person name="Ruckert C."/>
        </authorList>
    </citation>
    <scope>NUCLEOTIDE SEQUENCE</scope>
    <source>
        <strain evidence="1">CGMCC 1.12187</strain>
    </source>
</reference>
<dbReference type="InterPro" id="IPR011051">
    <property type="entry name" value="RmlC_Cupin_sf"/>
</dbReference>
<name>A0A917GHQ2_9MICC</name>
<reference evidence="1" key="2">
    <citation type="submission" date="2020-09" db="EMBL/GenBank/DDBJ databases">
        <authorList>
            <person name="Sun Q."/>
            <person name="Zhou Y."/>
        </authorList>
    </citation>
    <scope>NUCLEOTIDE SEQUENCE</scope>
    <source>
        <strain evidence="1">CGMCC 1.12187</strain>
    </source>
</reference>
<dbReference type="Proteomes" id="UP000638848">
    <property type="component" value="Unassembled WGS sequence"/>
</dbReference>
<dbReference type="AlphaFoldDB" id="A0A917GHQ2"/>
<proteinExistence type="predicted"/>
<evidence type="ECO:0008006" key="3">
    <source>
        <dbReference type="Google" id="ProtNLM"/>
    </source>
</evidence>
<evidence type="ECO:0000313" key="2">
    <source>
        <dbReference type="Proteomes" id="UP000638848"/>
    </source>
</evidence>
<organism evidence="1 2">
    <name type="scientific">Kocuria dechangensis</name>
    <dbReference type="NCBI Taxonomy" id="1176249"/>
    <lineage>
        <taxon>Bacteria</taxon>
        <taxon>Bacillati</taxon>
        <taxon>Actinomycetota</taxon>
        <taxon>Actinomycetes</taxon>
        <taxon>Micrococcales</taxon>
        <taxon>Micrococcaceae</taxon>
        <taxon>Kocuria</taxon>
    </lineage>
</organism>
<comment type="caution">
    <text evidence="1">The sequence shown here is derived from an EMBL/GenBank/DDBJ whole genome shotgun (WGS) entry which is preliminary data.</text>
</comment>
<dbReference type="SUPFAM" id="SSF51182">
    <property type="entry name" value="RmlC-like cupins"/>
    <property type="match status" value="1"/>
</dbReference>
<dbReference type="RefSeq" id="WP_188534383.1">
    <property type="nucleotide sequence ID" value="NZ_BMEQ01000002.1"/>
</dbReference>
<protein>
    <recommendedName>
        <fullName evidence="3">Cupin</fullName>
    </recommendedName>
</protein>
<dbReference type="Gene3D" id="2.60.120.10">
    <property type="entry name" value="Jelly Rolls"/>
    <property type="match status" value="1"/>
</dbReference>
<dbReference type="EMBL" id="BMEQ01000002">
    <property type="protein sequence ID" value="GGG46785.1"/>
    <property type="molecule type" value="Genomic_DNA"/>
</dbReference>
<accession>A0A917GHQ2</accession>
<dbReference type="InterPro" id="IPR014710">
    <property type="entry name" value="RmlC-like_jellyroll"/>
</dbReference>
<evidence type="ECO:0000313" key="1">
    <source>
        <dbReference type="EMBL" id="GGG46785.1"/>
    </source>
</evidence>
<sequence length="116" mass="12566">MPRLDDLADTMLHRARASGSGHSAELIVHDGVLRQTVMGLRADTELAEHEAPAAATLQVVSGRIRVLKRGQLAEELTPGELVSLTHSRHTIEALEDSVYLLTTVSGPPRERDARVA</sequence>
<keyword evidence="2" id="KW-1185">Reference proteome</keyword>
<gene>
    <name evidence="1" type="ORF">GCM10011374_06440</name>
</gene>